<dbReference type="NCBIfam" id="NF047752">
    <property type="entry name" value="MntA_antitoxin"/>
    <property type="match status" value="1"/>
</dbReference>
<dbReference type="CDD" id="cd05403">
    <property type="entry name" value="NT_KNTase_like"/>
    <property type="match status" value="1"/>
</dbReference>
<dbReference type="InterPro" id="IPR008201">
    <property type="entry name" value="HepT-like"/>
</dbReference>
<dbReference type="RefSeq" id="WP_318750469.1">
    <property type="nucleotide sequence ID" value="NZ_CP132508.1"/>
</dbReference>
<dbReference type="PANTHER" id="PTHR33397:SF5">
    <property type="entry name" value="RNASE YUTE-RELATED"/>
    <property type="match status" value="1"/>
</dbReference>
<dbReference type="Pfam" id="PF18765">
    <property type="entry name" value="Polbeta"/>
    <property type="match status" value="1"/>
</dbReference>
<organism evidence="7 8">
    <name type="scientific">Thermaerobacter composti</name>
    <dbReference type="NCBI Taxonomy" id="554949"/>
    <lineage>
        <taxon>Bacteria</taxon>
        <taxon>Bacillati</taxon>
        <taxon>Bacillota</taxon>
        <taxon>Clostridia</taxon>
        <taxon>Eubacteriales</taxon>
        <taxon>Clostridiales Family XVII. Incertae Sedis</taxon>
        <taxon>Thermaerobacter</taxon>
    </lineage>
</organism>
<dbReference type="EMBL" id="CP132508">
    <property type="protein sequence ID" value="WPD18655.1"/>
    <property type="molecule type" value="Genomic_DNA"/>
</dbReference>
<dbReference type="SUPFAM" id="SSF81301">
    <property type="entry name" value="Nucleotidyltransferase"/>
    <property type="match status" value="1"/>
</dbReference>
<dbReference type="PANTHER" id="PTHR33397">
    <property type="entry name" value="UPF0331 PROTEIN YUTE"/>
    <property type="match status" value="1"/>
</dbReference>
<keyword evidence="1" id="KW-1277">Toxin-antitoxin system</keyword>
<dbReference type="Proteomes" id="UP001304683">
    <property type="component" value="Chromosome"/>
</dbReference>
<evidence type="ECO:0000259" key="6">
    <source>
        <dbReference type="Pfam" id="PF18765"/>
    </source>
</evidence>
<gene>
    <name evidence="7" type="ORF">Q5761_09860</name>
</gene>
<sequence>MVRKLRVTGELVRVDERLRRLPGVFARFDGVVAAFLHGSYGTPHQTPLSDVDLAVVYRPERLPDLRELANLQGNVEDALGIEDVSVTVLNRTPLSFQFRVLTSGRLLYVADPVALADLRERVCKLYGDFEPDYRRFALDYDRALKEAYAPLKEAFAPMDEVPPSHCSGGSQDPGKAKGEGPDPGGPTPPDEPGRSTAGPRRDGPEGVSETRPAMNGEPPTTTLGVIDREKVRDKLDFIRRNLVHLKALARRGPATLRDDKIAEAAAVHMLQTSIEAMIDVANHVVARLGLGVPKSYREAFDLLVEAGILPAEHRATFHRMVRFRNRAVHLYDTISPEEVHAILARHLGDFDLFIGAVVRQFF</sequence>
<protein>
    <submittedName>
        <fullName evidence="7">DUF86 domain-containing protein</fullName>
    </submittedName>
</protein>
<dbReference type="Pfam" id="PF01934">
    <property type="entry name" value="HepT-like"/>
    <property type="match status" value="1"/>
</dbReference>
<dbReference type="InterPro" id="IPR052379">
    <property type="entry name" value="Type_VII_TA_RNase"/>
</dbReference>
<accession>A0ABZ0QMF5</accession>
<evidence type="ECO:0000313" key="7">
    <source>
        <dbReference type="EMBL" id="WPD18655.1"/>
    </source>
</evidence>
<evidence type="ECO:0000256" key="5">
    <source>
        <dbReference type="SAM" id="MobiDB-lite"/>
    </source>
</evidence>
<name>A0ABZ0QMF5_9FIRM</name>
<feature type="region of interest" description="Disordered" evidence="5">
    <location>
        <begin position="159"/>
        <end position="226"/>
    </location>
</feature>
<keyword evidence="2" id="KW-0540">Nuclease</keyword>
<dbReference type="InterPro" id="IPR043519">
    <property type="entry name" value="NT_sf"/>
</dbReference>
<proteinExistence type="inferred from homology"/>
<evidence type="ECO:0000256" key="2">
    <source>
        <dbReference type="ARBA" id="ARBA00022722"/>
    </source>
</evidence>
<evidence type="ECO:0000256" key="1">
    <source>
        <dbReference type="ARBA" id="ARBA00022649"/>
    </source>
</evidence>
<keyword evidence="8" id="KW-1185">Reference proteome</keyword>
<comment type="similarity">
    <text evidence="4">Belongs to the HepT RNase toxin family.</text>
</comment>
<keyword evidence="3" id="KW-0378">Hydrolase</keyword>
<reference evidence="7 8" key="1">
    <citation type="submission" date="2023-08" db="EMBL/GenBank/DDBJ databases">
        <title>Genome sequence of Thermaerobacter compostii strain Ins1, a spore-forming filamentous bacterium isolated from a deep geothermal reservoir.</title>
        <authorList>
            <person name="Bregnard D."/>
            <person name="Gonzalez D."/>
            <person name="Junier P."/>
        </authorList>
    </citation>
    <scope>NUCLEOTIDE SEQUENCE [LARGE SCALE GENOMIC DNA]</scope>
    <source>
        <strain evidence="7 8">Ins1</strain>
    </source>
</reference>
<feature type="domain" description="Polymerase beta nucleotidyltransferase" evidence="6">
    <location>
        <begin position="24"/>
        <end position="111"/>
    </location>
</feature>
<dbReference type="InterPro" id="IPR037038">
    <property type="entry name" value="HepT-like_sf"/>
</dbReference>
<evidence type="ECO:0000313" key="8">
    <source>
        <dbReference type="Proteomes" id="UP001304683"/>
    </source>
</evidence>
<dbReference type="Gene3D" id="3.30.460.10">
    <property type="entry name" value="Beta Polymerase, domain 2"/>
    <property type="match status" value="1"/>
</dbReference>
<dbReference type="Gene3D" id="1.20.120.580">
    <property type="entry name" value="bsu32300-like"/>
    <property type="match status" value="1"/>
</dbReference>
<evidence type="ECO:0000256" key="4">
    <source>
        <dbReference type="ARBA" id="ARBA00024207"/>
    </source>
</evidence>
<dbReference type="InterPro" id="IPR041633">
    <property type="entry name" value="Polbeta"/>
</dbReference>
<dbReference type="NCBIfam" id="NF047751">
    <property type="entry name" value="HepT_toxin"/>
    <property type="match status" value="1"/>
</dbReference>
<evidence type="ECO:0000256" key="3">
    <source>
        <dbReference type="ARBA" id="ARBA00022801"/>
    </source>
</evidence>